<accession>A0A131Z4K1</accession>
<feature type="compositionally biased region" description="Polar residues" evidence="1">
    <location>
        <begin position="1"/>
        <end position="14"/>
    </location>
</feature>
<protein>
    <submittedName>
        <fullName evidence="2">Uncharacterized protein</fullName>
    </submittedName>
</protein>
<reference evidence="2" key="1">
    <citation type="journal article" date="2016" name="Ticks Tick Borne Dis.">
        <title>De novo assembly and annotation of the salivary gland transcriptome of Rhipicephalus appendiculatus male and female ticks during blood feeding.</title>
        <authorList>
            <person name="de Castro M.H."/>
            <person name="de Klerk D."/>
            <person name="Pienaar R."/>
            <person name="Latif A.A."/>
            <person name="Rees D.J."/>
            <person name="Mans B.J."/>
        </authorList>
    </citation>
    <scope>NUCLEOTIDE SEQUENCE</scope>
    <source>
        <tissue evidence="2">Salivary glands</tissue>
    </source>
</reference>
<name>A0A131Z4K1_RHIAP</name>
<evidence type="ECO:0000313" key="2">
    <source>
        <dbReference type="EMBL" id="JAP85690.1"/>
    </source>
</evidence>
<dbReference type="EMBL" id="GEDV01002867">
    <property type="protein sequence ID" value="JAP85690.1"/>
    <property type="molecule type" value="Transcribed_RNA"/>
</dbReference>
<sequence>MQSKSCSHGHASTPNPTPQVWRHTVQRCENEFNRSQSSQMSYRGQKEQRMLLFAAVAFVVFETTSAWPHASYGCGRNQAARCGRKANTYEAYCGSDAMNANQRRPSQCRTRAGLTCVCILGFYRKKPGGCHPCVRIDMCN</sequence>
<proteinExistence type="predicted"/>
<feature type="region of interest" description="Disordered" evidence="1">
    <location>
        <begin position="1"/>
        <end position="20"/>
    </location>
</feature>
<dbReference type="AlphaFoldDB" id="A0A131Z4K1"/>
<evidence type="ECO:0000256" key="1">
    <source>
        <dbReference type="SAM" id="MobiDB-lite"/>
    </source>
</evidence>
<organism evidence="2">
    <name type="scientific">Rhipicephalus appendiculatus</name>
    <name type="common">Brown ear tick</name>
    <dbReference type="NCBI Taxonomy" id="34631"/>
    <lineage>
        <taxon>Eukaryota</taxon>
        <taxon>Metazoa</taxon>
        <taxon>Ecdysozoa</taxon>
        <taxon>Arthropoda</taxon>
        <taxon>Chelicerata</taxon>
        <taxon>Arachnida</taxon>
        <taxon>Acari</taxon>
        <taxon>Parasitiformes</taxon>
        <taxon>Ixodida</taxon>
        <taxon>Ixodoidea</taxon>
        <taxon>Ixodidae</taxon>
        <taxon>Rhipicephalinae</taxon>
        <taxon>Rhipicephalus</taxon>
        <taxon>Rhipicephalus</taxon>
    </lineage>
</organism>